<dbReference type="AlphaFoldDB" id="A0A0T5XB64"/>
<protein>
    <submittedName>
        <fullName evidence="1">Uncharacterized protein</fullName>
    </submittedName>
</protein>
<dbReference type="Proteomes" id="UP000005273">
    <property type="component" value="Unassembled WGS sequence"/>
</dbReference>
<evidence type="ECO:0000313" key="1">
    <source>
        <dbReference type="EMBL" id="KRT35150.1"/>
    </source>
</evidence>
<reference evidence="2" key="1">
    <citation type="submission" date="2012-09" db="EMBL/GenBank/DDBJ databases">
        <authorList>
            <person name="Weinstock G."/>
            <person name="Sodergren E."/>
            <person name="Clifton S."/>
            <person name="Fulton L."/>
            <person name="Fulton B."/>
            <person name="Courtney L."/>
            <person name="Fronick C."/>
            <person name="Harrison M."/>
            <person name="Strong C."/>
            <person name="Farmer C."/>
            <person name="Delehaunty K."/>
            <person name="Markovic C."/>
            <person name="Hall O."/>
            <person name="Minx P."/>
            <person name="Tomlinson C."/>
            <person name="Mitreva M."/>
            <person name="Nelson J."/>
            <person name="Hou S."/>
            <person name="Wollam A."/>
            <person name="Pepin K.H."/>
            <person name="Johnson M."/>
            <person name="Bhonagiri V."/>
            <person name="Nash W.E."/>
            <person name="Suruliraj S."/>
            <person name="Warren W."/>
            <person name="Chinwalla A."/>
            <person name="Mardis E.R."/>
            <person name="Wilson R.K."/>
        </authorList>
    </citation>
    <scope>NUCLEOTIDE SEQUENCE [LARGE SCALE GENOMIC DNA]</scope>
    <source>
        <strain evidence="2">OS1</strain>
    </source>
</reference>
<evidence type="ECO:0000313" key="2">
    <source>
        <dbReference type="Proteomes" id="UP000005273"/>
    </source>
</evidence>
<sequence length="65" mass="7448">MHALILEIHQLLARVYPLRAMTPPAPQRTSLEEHGRSYARSIVYGVPLNVEYQSKATVLYFIHLS</sequence>
<dbReference type="EMBL" id="ACJX03000001">
    <property type="protein sequence ID" value="KRT35150.1"/>
    <property type="molecule type" value="Genomic_DNA"/>
</dbReference>
<organism evidence="1 2">
    <name type="scientific">Acetomicrobium hydrogeniformans ATCC BAA-1850</name>
    <dbReference type="NCBI Taxonomy" id="592015"/>
    <lineage>
        <taxon>Bacteria</taxon>
        <taxon>Thermotogati</taxon>
        <taxon>Synergistota</taxon>
        <taxon>Synergistia</taxon>
        <taxon>Synergistales</taxon>
        <taxon>Acetomicrobiaceae</taxon>
        <taxon>Acetomicrobium</taxon>
    </lineage>
</organism>
<name>A0A0T5XB64_9BACT</name>
<keyword evidence="2" id="KW-1185">Reference proteome</keyword>
<accession>A0A0T5XB64</accession>
<proteinExistence type="predicted"/>
<comment type="caution">
    <text evidence="1">The sequence shown here is derived from an EMBL/GenBank/DDBJ whole genome shotgun (WGS) entry which is preliminary data.</text>
</comment>
<gene>
    <name evidence="1" type="ORF">HMPREF1705_04763</name>
</gene>